<proteinExistence type="predicted"/>
<gene>
    <name evidence="1" type="ORF">NIES2135_63160</name>
</gene>
<dbReference type="Proteomes" id="UP000217895">
    <property type="component" value="Plasmid Plasmid1 dna"/>
</dbReference>
<dbReference type="AlphaFoldDB" id="A0A1Z4JRU5"/>
<geneLocation type="plasmid" evidence="1">
    <name>plasmid1</name>
</geneLocation>
<evidence type="ECO:0000313" key="1">
    <source>
        <dbReference type="EMBL" id="BAY59439.1"/>
    </source>
</evidence>
<dbReference type="EMBL" id="AP018204">
    <property type="protein sequence ID" value="BAY59439.1"/>
    <property type="molecule type" value="Genomic_DNA"/>
</dbReference>
<accession>A0A1Z4JRU5</accession>
<keyword evidence="1" id="KW-0614">Plasmid</keyword>
<reference evidence="1 2" key="1">
    <citation type="submission" date="2017-06" db="EMBL/GenBank/DDBJ databases">
        <title>Genome sequencing of cyanobaciteial culture collection at National Institute for Environmental Studies (NIES).</title>
        <authorList>
            <person name="Hirose Y."/>
            <person name="Shimura Y."/>
            <person name="Fujisawa T."/>
            <person name="Nakamura Y."/>
            <person name="Kawachi M."/>
        </authorList>
    </citation>
    <scope>NUCLEOTIDE SEQUENCE [LARGE SCALE GENOMIC DNA]</scope>
    <source>
        <strain evidence="1 2">NIES-2135</strain>
        <plasmid evidence="2">Plasmid Plasmid1 dna</plasmid>
    </source>
</reference>
<sequence length="416" mass="47038">MAEQPRFLNRFLALIQGEVPADTLEAYQRAGNAVYDLLKQVEDHRLSLKIQGLNPWQFDTATQTQFLCAWNAFVLQSVGDQLLQADYRADPATIGYVPPMTAEQALNFYNQVGKWLSRAHQASNNPTYRLDVPLPADLPVWGEEKPCPNSHLDGMISATKLIRTHTEAAIAGFESDTIASEHETALNQIHQLLASATSEAEYAEQLWAPKLAQVVHEKVEQHARTALEQYYRLGQMLAMPQLLDRRYSTQASKAAFSGQTSRLPLPEEAGFDRWCLTDPVVRDDPNRPNDTEAAIALIWKYDPEPEKTLAIQADINGALERHDIDYATDRFGDRIGHYYCCPWAPIYVVKHPVTIANRHLRTFQEFTLEISAEAVPRGGEFKRKLLVGSFQPVEDMEYCSPFSSDRRSGSHHRRSC</sequence>
<keyword evidence="2" id="KW-1185">Reference proteome</keyword>
<evidence type="ECO:0000313" key="2">
    <source>
        <dbReference type="Proteomes" id="UP000217895"/>
    </source>
</evidence>
<name>A0A1Z4JRU5_LEPBY</name>
<protein>
    <submittedName>
        <fullName evidence="1">Uncharacterized protein</fullName>
    </submittedName>
</protein>
<organism evidence="1 2">
    <name type="scientific">Leptolyngbya boryana NIES-2135</name>
    <dbReference type="NCBI Taxonomy" id="1973484"/>
    <lineage>
        <taxon>Bacteria</taxon>
        <taxon>Bacillati</taxon>
        <taxon>Cyanobacteriota</taxon>
        <taxon>Cyanophyceae</taxon>
        <taxon>Leptolyngbyales</taxon>
        <taxon>Leptolyngbyaceae</taxon>
        <taxon>Leptolyngbya group</taxon>
        <taxon>Leptolyngbya</taxon>
    </lineage>
</organism>